<dbReference type="InterPro" id="IPR002942">
    <property type="entry name" value="S4_RNA-bd"/>
</dbReference>
<keyword evidence="8" id="KW-1185">Reference proteome</keyword>
<reference evidence="8" key="1">
    <citation type="journal article" date="2019" name="Int. J. Syst. Evol. Microbiol.">
        <title>The Global Catalogue of Microorganisms (GCM) 10K type strain sequencing project: providing services to taxonomists for standard genome sequencing and annotation.</title>
        <authorList>
            <consortium name="The Broad Institute Genomics Platform"/>
            <consortium name="The Broad Institute Genome Sequencing Center for Infectious Disease"/>
            <person name="Wu L."/>
            <person name="Ma J."/>
        </authorList>
    </citation>
    <scope>NUCLEOTIDE SEQUENCE [LARGE SCALE GENOMIC DNA]</scope>
    <source>
        <strain evidence="8">JCM 17808</strain>
    </source>
</reference>
<evidence type="ECO:0000256" key="2">
    <source>
        <dbReference type="ARBA" id="ARBA00022884"/>
    </source>
</evidence>
<dbReference type="Pfam" id="PF01479">
    <property type="entry name" value="S4"/>
    <property type="match status" value="1"/>
</dbReference>
<keyword evidence="3" id="KW-0238">DNA-binding</keyword>
<dbReference type="CDD" id="cd00165">
    <property type="entry name" value="S4"/>
    <property type="match status" value="1"/>
</dbReference>
<sequence length="146" mass="16613">MPEPRFDSSESQRIDVWLWAVRMFRTRSAATTACRGGHVQLDGQRVKASQKVRIGQEVRVRRTGFEKILRITALLDTRGGAPIAQQCYEDLTPPPDPTLRGWVPRRDKGTGRPTKKDRRALEALRGRDRSGAEAPGEFRFDPREDD</sequence>
<feature type="region of interest" description="Disordered" evidence="5">
    <location>
        <begin position="86"/>
        <end position="146"/>
    </location>
</feature>
<dbReference type="RefSeq" id="WP_137320115.1">
    <property type="nucleotide sequence ID" value="NZ_BAABGL010000036.1"/>
</dbReference>
<protein>
    <submittedName>
        <fullName evidence="7">RNA-binding S4 domain-containing protein</fullName>
    </submittedName>
</protein>
<dbReference type="Proteomes" id="UP001500642">
    <property type="component" value="Unassembled WGS sequence"/>
</dbReference>
<dbReference type="EMBL" id="BAABGL010000036">
    <property type="protein sequence ID" value="GAA4395649.1"/>
    <property type="molecule type" value="Genomic_DNA"/>
</dbReference>
<keyword evidence="2 4" id="KW-0694">RNA-binding</keyword>
<feature type="compositionally biased region" description="Basic and acidic residues" evidence="5">
    <location>
        <begin position="119"/>
        <end position="146"/>
    </location>
</feature>
<evidence type="ECO:0000256" key="3">
    <source>
        <dbReference type="ARBA" id="ARBA00023125"/>
    </source>
</evidence>
<evidence type="ECO:0000313" key="7">
    <source>
        <dbReference type="EMBL" id="GAA4395649.1"/>
    </source>
</evidence>
<evidence type="ECO:0000256" key="5">
    <source>
        <dbReference type="SAM" id="MobiDB-lite"/>
    </source>
</evidence>
<evidence type="ECO:0000259" key="6">
    <source>
        <dbReference type="SMART" id="SM00363"/>
    </source>
</evidence>
<feature type="domain" description="RNA-binding S4" evidence="6">
    <location>
        <begin position="12"/>
        <end position="69"/>
    </location>
</feature>
<accession>A0ABP8JT28</accession>
<dbReference type="PROSITE" id="PS50889">
    <property type="entry name" value="S4"/>
    <property type="match status" value="1"/>
</dbReference>
<organism evidence="7 8">
    <name type="scientific">Brevibacterium pityocampae</name>
    <dbReference type="NCBI Taxonomy" id="506594"/>
    <lineage>
        <taxon>Bacteria</taxon>
        <taxon>Bacillati</taxon>
        <taxon>Actinomycetota</taxon>
        <taxon>Actinomycetes</taxon>
        <taxon>Micrococcales</taxon>
        <taxon>Brevibacteriaceae</taxon>
        <taxon>Brevibacterium</taxon>
    </lineage>
</organism>
<comment type="similarity">
    <text evidence="1">Belongs to the HSP15 family.</text>
</comment>
<dbReference type="Gene3D" id="3.10.290.10">
    <property type="entry name" value="RNA-binding S4 domain"/>
    <property type="match status" value="1"/>
</dbReference>
<comment type="caution">
    <text evidence="7">The sequence shown here is derived from an EMBL/GenBank/DDBJ whole genome shotgun (WGS) entry which is preliminary data.</text>
</comment>
<gene>
    <name evidence="7" type="ORF">GCM10023167_26160</name>
</gene>
<evidence type="ECO:0000313" key="8">
    <source>
        <dbReference type="Proteomes" id="UP001500642"/>
    </source>
</evidence>
<dbReference type="SUPFAM" id="SSF55174">
    <property type="entry name" value="Alpha-L RNA-binding motif"/>
    <property type="match status" value="1"/>
</dbReference>
<dbReference type="SMART" id="SM00363">
    <property type="entry name" value="S4"/>
    <property type="match status" value="1"/>
</dbReference>
<dbReference type="PIRSF" id="PIRSF016821">
    <property type="entry name" value="HSP15"/>
    <property type="match status" value="1"/>
</dbReference>
<evidence type="ECO:0000256" key="4">
    <source>
        <dbReference type="PROSITE-ProRule" id="PRU00182"/>
    </source>
</evidence>
<dbReference type="InterPro" id="IPR036986">
    <property type="entry name" value="S4_RNA-bd_sf"/>
</dbReference>
<proteinExistence type="inferred from homology"/>
<name>A0ABP8JT28_9MICO</name>
<dbReference type="InterPro" id="IPR025708">
    <property type="entry name" value="HSP15"/>
</dbReference>
<evidence type="ECO:0000256" key="1">
    <source>
        <dbReference type="ARBA" id="ARBA00008396"/>
    </source>
</evidence>